<evidence type="ECO:0000256" key="7">
    <source>
        <dbReference type="ARBA" id="ARBA00022741"/>
    </source>
</evidence>
<evidence type="ECO:0000259" key="14">
    <source>
        <dbReference type="Pfam" id="PF02867"/>
    </source>
</evidence>
<dbReference type="PRINTS" id="PR01183">
    <property type="entry name" value="RIBORDTASEM1"/>
</dbReference>
<evidence type="ECO:0000256" key="5">
    <source>
        <dbReference type="ARBA" id="ARBA00022628"/>
    </source>
</evidence>
<evidence type="ECO:0000256" key="9">
    <source>
        <dbReference type="ARBA" id="ARBA00023157"/>
    </source>
</evidence>
<keyword evidence="9" id="KW-1015">Disulfide bond</keyword>
<evidence type="ECO:0000259" key="15">
    <source>
        <dbReference type="Pfam" id="PF12637"/>
    </source>
</evidence>
<dbReference type="CDD" id="cd02888">
    <property type="entry name" value="RNR_II_dimer"/>
    <property type="match status" value="1"/>
</dbReference>
<protein>
    <recommendedName>
        <fullName evidence="4 13">Vitamin B12-dependent ribonucleotide reductase</fullName>
        <ecNumber evidence="3 13">1.17.4.1</ecNumber>
    </recommendedName>
</protein>
<dbReference type="Gene3D" id="3.20.70.20">
    <property type="match status" value="1"/>
</dbReference>
<evidence type="ECO:0000256" key="2">
    <source>
        <dbReference type="ARBA" id="ARBA00007405"/>
    </source>
</evidence>
<evidence type="ECO:0000313" key="17">
    <source>
        <dbReference type="Proteomes" id="UP000716906"/>
    </source>
</evidence>
<comment type="catalytic activity">
    <reaction evidence="12 13">
        <text>a 2'-deoxyribonucleoside 5'-diphosphate + [thioredoxin]-disulfide + H2O = a ribonucleoside 5'-diphosphate + [thioredoxin]-dithiol</text>
        <dbReference type="Rhea" id="RHEA:23252"/>
        <dbReference type="Rhea" id="RHEA-COMP:10698"/>
        <dbReference type="Rhea" id="RHEA-COMP:10700"/>
        <dbReference type="ChEBI" id="CHEBI:15377"/>
        <dbReference type="ChEBI" id="CHEBI:29950"/>
        <dbReference type="ChEBI" id="CHEBI:50058"/>
        <dbReference type="ChEBI" id="CHEBI:57930"/>
        <dbReference type="ChEBI" id="CHEBI:73316"/>
        <dbReference type="EC" id="1.17.4.1"/>
    </reaction>
</comment>
<evidence type="ECO:0000256" key="3">
    <source>
        <dbReference type="ARBA" id="ARBA00012274"/>
    </source>
</evidence>
<name>A0ABS2EAR2_9FIRM</name>
<gene>
    <name evidence="16" type="ORF">H7U36_11220</name>
</gene>
<keyword evidence="8 13" id="KW-0560">Oxidoreductase</keyword>
<dbReference type="RefSeq" id="WP_138303931.1">
    <property type="nucleotide sequence ID" value="NZ_JACLYY010000011.1"/>
</dbReference>
<evidence type="ECO:0000256" key="10">
    <source>
        <dbReference type="ARBA" id="ARBA00023285"/>
    </source>
</evidence>
<dbReference type="Proteomes" id="UP000716906">
    <property type="component" value="Unassembled WGS sequence"/>
</dbReference>
<dbReference type="PANTHER" id="PTHR43371">
    <property type="entry name" value="VITAMIN B12-DEPENDENT RIBONUCLEOTIDE REDUCTASE"/>
    <property type="match status" value="1"/>
</dbReference>
<dbReference type="InterPro" id="IPR050862">
    <property type="entry name" value="RdRp_reductase_class-2"/>
</dbReference>
<accession>A0ABS2EAR2</accession>
<comment type="cofactor">
    <cofactor evidence="1 13">
        <name>adenosylcob(III)alamin</name>
        <dbReference type="ChEBI" id="CHEBI:18408"/>
    </cofactor>
</comment>
<proteinExistence type="inferred from homology"/>
<evidence type="ECO:0000256" key="13">
    <source>
        <dbReference type="RuleBase" id="RU364064"/>
    </source>
</evidence>
<dbReference type="SUPFAM" id="SSF51998">
    <property type="entry name" value="PFL-like glycyl radical enzymes"/>
    <property type="match status" value="1"/>
</dbReference>
<evidence type="ECO:0000256" key="8">
    <source>
        <dbReference type="ARBA" id="ARBA00023002"/>
    </source>
</evidence>
<dbReference type="InterPro" id="IPR000788">
    <property type="entry name" value="RNR_lg_C"/>
</dbReference>
<feature type="domain" description="Ribonucleotide reductase large subunit C-terminal" evidence="14">
    <location>
        <begin position="74"/>
        <end position="551"/>
    </location>
</feature>
<evidence type="ECO:0000256" key="4">
    <source>
        <dbReference type="ARBA" id="ARBA00014409"/>
    </source>
</evidence>
<feature type="domain" description="TSCPD" evidence="15">
    <location>
        <begin position="590"/>
        <end position="695"/>
    </location>
</feature>
<dbReference type="EC" id="1.17.4.1" evidence="3 13"/>
<keyword evidence="5 13" id="KW-0846">Cobalamin</keyword>
<comment type="similarity">
    <text evidence="2 13">Belongs to the ribonucleoside diphosphate reductase class-2 family.</text>
</comment>
<dbReference type="NCBIfam" id="TIGR02504">
    <property type="entry name" value="NrdJ_Z"/>
    <property type="match status" value="1"/>
</dbReference>
<comment type="caution">
    <text evidence="16">The sequence shown here is derived from an EMBL/GenBank/DDBJ whole genome shotgun (WGS) entry which is preliminary data.</text>
</comment>
<keyword evidence="10 13" id="KW-0170">Cobalt</keyword>
<evidence type="ECO:0000313" key="16">
    <source>
        <dbReference type="EMBL" id="MBM6738662.1"/>
    </source>
</evidence>
<dbReference type="GO" id="GO:0004748">
    <property type="term" value="F:ribonucleoside-diphosphate reductase activity, thioredoxin disulfide as acceptor"/>
    <property type="evidence" value="ECO:0007669"/>
    <property type="project" value="UniProtKB-EC"/>
</dbReference>
<dbReference type="InterPro" id="IPR024434">
    <property type="entry name" value="TSCPD_dom"/>
</dbReference>
<comment type="function">
    <text evidence="11 13">Catalyzes the reduction of ribonucleotides to deoxyribonucleotides. May function to provide a pool of deoxyribonucleotide precursors for DNA repair during oxygen limitation and/or for immediate growth after restoration of oxygen.</text>
</comment>
<organism evidence="16 17">
    <name type="scientific">Faecalicatena fissicatena</name>
    <dbReference type="NCBI Taxonomy" id="290055"/>
    <lineage>
        <taxon>Bacteria</taxon>
        <taxon>Bacillati</taxon>
        <taxon>Bacillota</taxon>
        <taxon>Clostridia</taxon>
        <taxon>Lachnospirales</taxon>
        <taxon>Lachnospiraceae</taxon>
        <taxon>Faecalicatena</taxon>
    </lineage>
</organism>
<dbReference type="PANTHER" id="PTHR43371:SF1">
    <property type="entry name" value="RIBONUCLEOSIDE-DIPHOSPHATE REDUCTASE"/>
    <property type="match status" value="1"/>
</dbReference>
<dbReference type="EMBL" id="JACLYY010000011">
    <property type="protein sequence ID" value="MBM6738662.1"/>
    <property type="molecule type" value="Genomic_DNA"/>
</dbReference>
<sequence>MTVEEWLGEDNQLGTDIWTKKYCNEGESFDEWVGRISGGNEEIAQYIREKKFLFGGRILSNRGLDKEGRKVTYSNCYVVDPPEDNIESIFDCAKKLARTYSYGGGCGVDISKLSPRGARINNAAKETSGSVSFMELYSLVTALIGQNGRRGALMISIDCSHPDVEEFIDLKTDLEKVTKANISVRIHEDFMEAVKKNEDYLLHYTREATGQVIEKQINARELFRKIAETNWDYAEPGALFWDRIEGWNLLSNTKDFSYAGVNPCAEEPLPAGGSCLLGSINLSAFVNDPFTDHAQFDFEGLKHCVEVSVGALNEVLEEGLPLHPLEEQQESVARWRQIGLGIMGLADCLIKLGLAYGEEDAVAMCDKIGFAMADSAIAASAKLAKEKGAYPACEINEVMSTPYFLANTSEKTRELVKKYGLRNSQLLTIAPTGTLSTMLGISGGIEPVYANYYERKTESLHGTDVYYKVYTKIVETYMKQFGIKSDAELPDYFVTAMTLDYRQRIDMQSVWQQHIDASISSTVNVPNGFTVEETEGLYMYAYEKGLKGITIFRDGCKRIGILNTDLKKEKKEVTAGEGLKRGEILLVTDDVVGKKRKLVTGCGSLHCIALFDPNTGALLETYLSKGSTGGCNNFMVGLSRMISISARGGISIETIVDQLNSSGSCPSYTARRVTRKDTSRGACCPMAVGNALMDMYNEMQAELAAKENCEAEKPVKKVKKVPKPKAVSTELDKDKMYCPECGEPLIFEEGCNICKSCGWSKCH</sequence>
<dbReference type="Pfam" id="PF02867">
    <property type="entry name" value="Ribonuc_red_lgC"/>
    <property type="match status" value="1"/>
</dbReference>
<evidence type="ECO:0000256" key="1">
    <source>
        <dbReference type="ARBA" id="ARBA00001922"/>
    </source>
</evidence>
<evidence type="ECO:0000256" key="12">
    <source>
        <dbReference type="ARBA" id="ARBA00047754"/>
    </source>
</evidence>
<reference evidence="16 17" key="1">
    <citation type="journal article" date="2021" name="Sci. Rep.">
        <title>The distribution of antibiotic resistance genes in chicken gut microbiota commensals.</title>
        <authorList>
            <person name="Juricova H."/>
            <person name="Matiasovicova J."/>
            <person name="Kubasova T."/>
            <person name="Cejkova D."/>
            <person name="Rychlik I."/>
        </authorList>
    </citation>
    <scope>NUCLEOTIDE SEQUENCE [LARGE SCALE GENOMIC DNA]</scope>
    <source>
        <strain evidence="16 17">An773</strain>
    </source>
</reference>
<keyword evidence="17" id="KW-1185">Reference proteome</keyword>
<dbReference type="InterPro" id="IPR013344">
    <property type="entry name" value="RNR_NrdJ/NrdZ"/>
</dbReference>
<dbReference type="Pfam" id="PF12637">
    <property type="entry name" value="TSCPD"/>
    <property type="match status" value="1"/>
</dbReference>
<keyword evidence="7 13" id="KW-0547">Nucleotide-binding</keyword>
<evidence type="ECO:0000256" key="11">
    <source>
        <dbReference type="ARBA" id="ARBA00025437"/>
    </source>
</evidence>
<keyword evidence="6 13" id="KW-0237">DNA synthesis</keyword>
<evidence type="ECO:0000256" key="6">
    <source>
        <dbReference type="ARBA" id="ARBA00022634"/>
    </source>
</evidence>